<accession>S9SJI8</accession>
<evidence type="ECO:0008006" key="4">
    <source>
        <dbReference type="Google" id="ProtNLM"/>
    </source>
</evidence>
<keyword evidence="1" id="KW-0472">Membrane</keyword>
<reference evidence="2 3" key="1">
    <citation type="submission" date="2013-05" db="EMBL/GenBank/DDBJ databases">
        <authorList>
            <person name="Strain E.A."/>
            <person name="Brown E."/>
            <person name="Allard M.W."/>
            <person name="Luo Y.L."/>
        </authorList>
    </citation>
    <scope>NUCLEOTIDE SEQUENCE [LARGE SCALE GENOMIC DNA]</scope>
    <source>
        <strain evidence="2 3">TS-15</strain>
    </source>
</reference>
<keyword evidence="1" id="KW-0812">Transmembrane</keyword>
<dbReference type="EMBL" id="ATMT01000076">
    <property type="protein sequence ID" value="EPY04869.1"/>
    <property type="molecule type" value="Genomic_DNA"/>
</dbReference>
<feature type="transmembrane region" description="Helical" evidence="1">
    <location>
        <begin position="205"/>
        <end position="229"/>
    </location>
</feature>
<keyword evidence="1" id="KW-1133">Transmembrane helix</keyword>
<dbReference type="Proteomes" id="UP000015344">
    <property type="component" value="Unassembled WGS sequence"/>
</dbReference>
<dbReference type="PATRIC" id="fig|1117108.3.peg.4799"/>
<dbReference type="eggNOG" id="ENOG502ZXYD">
    <property type="taxonomic scope" value="Bacteria"/>
</dbReference>
<gene>
    <name evidence="2" type="ORF">PAALTS15_23238</name>
</gene>
<dbReference type="AlphaFoldDB" id="S9SJI8"/>
<organism evidence="2 3">
    <name type="scientific">Paenibacillus alvei TS-15</name>
    <dbReference type="NCBI Taxonomy" id="1117108"/>
    <lineage>
        <taxon>Bacteria</taxon>
        <taxon>Bacillati</taxon>
        <taxon>Bacillota</taxon>
        <taxon>Bacilli</taxon>
        <taxon>Bacillales</taxon>
        <taxon>Paenibacillaceae</taxon>
        <taxon>Paenibacillus</taxon>
    </lineage>
</organism>
<evidence type="ECO:0000313" key="2">
    <source>
        <dbReference type="EMBL" id="EPY04869.1"/>
    </source>
</evidence>
<feature type="transmembrane region" description="Helical" evidence="1">
    <location>
        <begin position="292"/>
        <end position="315"/>
    </location>
</feature>
<evidence type="ECO:0000256" key="1">
    <source>
        <dbReference type="SAM" id="Phobius"/>
    </source>
</evidence>
<sequence length="322" mass="37276">MYIMIKLMLRKSVRFYVLFIFICFVVLSLFYTVSRLDYINMTNNGFVHKDAITFTMDKLDKPFRKTSEAFLLFQYEYHLPRNKTVWINGNHPLPAISFNQKNHISDITNHSRNIAIAGKDAATKDFPSDYEIIGHFEPTTSYRLNSEVWLLPAAFQIDLAQGHYFVFNTTAHNKLDALHNIINGNSIELIDSEQHGTYALNSNRFLLMGMRLFFALLVAVFLLICVVWLHREKHIINIMYTSGFTPLYIYGVLVRYKVVPCVGGGIIALLLAKTIQNHLYPTWGSRWIEHSIITISSFVLFLIVQCLVMVLIYSIRKGGRRY</sequence>
<comment type="caution">
    <text evidence="2">The sequence shown here is derived from an EMBL/GenBank/DDBJ whole genome shotgun (WGS) entry which is preliminary data.</text>
</comment>
<evidence type="ECO:0000313" key="3">
    <source>
        <dbReference type="Proteomes" id="UP000015344"/>
    </source>
</evidence>
<protein>
    <recommendedName>
        <fullName evidence="4">Permease</fullName>
    </recommendedName>
</protein>
<proteinExistence type="predicted"/>
<feature type="transmembrane region" description="Helical" evidence="1">
    <location>
        <begin position="12"/>
        <end position="33"/>
    </location>
</feature>
<feature type="transmembrane region" description="Helical" evidence="1">
    <location>
        <begin position="249"/>
        <end position="272"/>
    </location>
</feature>
<name>S9SJI8_PAEAL</name>